<comment type="caution">
    <text evidence="2">The sequence shown here is derived from an EMBL/GenBank/DDBJ whole genome shotgun (WGS) entry which is preliminary data.</text>
</comment>
<evidence type="ECO:0000313" key="2">
    <source>
        <dbReference type="EMBL" id="KAJ3999961.1"/>
    </source>
</evidence>
<proteinExistence type="predicted"/>
<sequence length="548" mass="60594">MTAVTHLKSTSVSRWLQPSANISFSTHMQSPGVRIFSFRAHSSTMSSTTGHNKPLASLAVLIVESCPEVVVTFLTSASMLPKIMSELERLDPSHSQVIRSRLHVLDISGAILDPRLPLAGFAPAYAALQKGKAVTCRSSGKTIANLPAPTLGIIDPFTAYAIEAIRVIAKDTPILAWWTAPAGALLRLLGPSSIGGMADPSIETLDGRAAMKAKIFARKEFEPYRCTGEVLTTIPGLAPLFDYEWFPQRTPLSDLTPIIERIGCIYIRETDGLICTSSPAFEPRAIAAAHKWYASIGKEWFSLGSLTKHIETSSTKNRVTANSDTNKQVIEFLNRMQENFGGRSLIYISFGTIFFPLNPEKVWAVLEELVDTKTPFFFAHPSPWITLPSELETKIAESGCGMELTWSPQEIILSHPVTGWFITHGGWNSIQEALVHRIPLIFWPCQADQPYNATLMSRNHQAGFELFSVRTGDNGVRLPYRYKDAPAPPCFTTEGAKEEIRALFKRIKDEEGVVVRKNFCMLAESMGKAWDAEGPAKVDFSAFLQRYV</sequence>
<dbReference type="CDD" id="cd03784">
    <property type="entry name" value="GT1_Gtf-like"/>
    <property type="match status" value="1"/>
</dbReference>
<dbReference type="EMBL" id="MU790529">
    <property type="protein sequence ID" value="KAJ3999961.1"/>
    <property type="molecule type" value="Genomic_DNA"/>
</dbReference>
<gene>
    <name evidence="2" type="ORF">F5050DRAFT_1734443</name>
</gene>
<dbReference type="PANTHER" id="PTHR48049:SF132">
    <property type="entry name" value="GLYCOSYLTRANSFERASE"/>
    <property type="match status" value="1"/>
</dbReference>
<dbReference type="InterPro" id="IPR002213">
    <property type="entry name" value="UDP_glucos_trans"/>
</dbReference>
<dbReference type="Pfam" id="PF00201">
    <property type="entry name" value="UDPGT"/>
    <property type="match status" value="1"/>
</dbReference>
<dbReference type="SUPFAM" id="SSF53756">
    <property type="entry name" value="UDP-Glycosyltransferase/glycogen phosphorylase"/>
    <property type="match status" value="1"/>
</dbReference>
<protein>
    <recommendedName>
        <fullName evidence="4">Glycosyltransferase family 1 protein</fullName>
    </recommendedName>
</protein>
<name>A0ABQ8QNB6_9AGAR</name>
<dbReference type="Proteomes" id="UP001163828">
    <property type="component" value="Unassembled WGS sequence"/>
</dbReference>
<evidence type="ECO:0000313" key="3">
    <source>
        <dbReference type="Proteomes" id="UP001163828"/>
    </source>
</evidence>
<dbReference type="InterPro" id="IPR050481">
    <property type="entry name" value="UDP-glycosyltransf_plant"/>
</dbReference>
<evidence type="ECO:0000256" key="1">
    <source>
        <dbReference type="ARBA" id="ARBA00022679"/>
    </source>
</evidence>
<reference evidence="2" key="1">
    <citation type="submission" date="2022-08" db="EMBL/GenBank/DDBJ databases">
        <authorList>
            <consortium name="DOE Joint Genome Institute"/>
            <person name="Min B."/>
            <person name="Riley R."/>
            <person name="Sierra-Patev S."/>
            <person name="Naranjo-Ortiz M."/>
            <person name="Looney B."/>
            <person name="Konkel Z."/>
            <person name="Slot J.C."/>
            <person name="Sakamoto Y."/>
            <person name="Steenwyk J.L."/>
            <person name="Rokas A."/>
            <person name="Carro J."/>
            <person name="Camarero S."/>
            <person name="Ferreira P."/>
            <person name="Molpeceres G."/>
            <person name="Ruiz-Duenas F.J."/>
            <person name="Serrano A."/>
            <person name="Henrissat B."/>
            <person name="Drula E."/>
            <person name="Hughes K.W."/>
            <person name="Mata J.L."/>
            <person name="Ishikawa N.K."/>
            <person name="Vargas-Isla R."/>
            <person name="Ushijima S."/>
            <person name="Smith C.A."/>
            <person name="Ahrendt S."/>
            <person name="Andreopoulos W."/>
            <person name="He G."/>
            <person name="Labutti K."/>
            <person name="Lipzen A."/>
            <person name="Ng V."/>
            <person name="Sandor L."/>
            <person name="Barry K."/>
            <person name="Martinez A.T."/>
            <person name="Xiao Y."/>
            <person name="Gibbons J.G."/>
            <person name="Terashima K."/>
            <person name="Hibbett D.S."/>
            <person name="Grigoriev I.V."/>
        </authorList>
    </citation>
    <scope>NUCLEOTIDE SEQUENCE</scope>
    <source>
        <strain evidence="2">TFB10827</strain>
    </source>
</reference>
<accession>A0ABQ8QNB6</accession>
<keyword evidence="3" id="KW-1185">Reference proteome</keyword>
<dbReference type="Gene3D" id="3.40.50.2000">
    <property type="entry name" value="Glycogen Phosphorylase B"/>
    <property type="match status" value="2"/>
</dbReference>
<evidence type="ECO:0008006" key="4">
    <source>
        <dbReference type="Google" id="ProtNLM"/>
    </source>
</evidence>
<keyword evidence="1" id="KW-0808">Transferase</keyword>
<organism evidence="2 3">
    <name type="scientific">Lentinula boryana</name>
    <dbReference type="NCBI Taxonomy" id="40481"/>
    <lineage>
        <taxon>Eukaryota</taxon>
        <taxon>Fungi</taxon>
        <taxon>Dikarya</taxon>
        <taxon>Basidiomycota</taxon>
        <taxon>Agaricomycotina</taxon>
        <taxon>Agaricomycetes</taxon>
        <taxon>Agaricomycetidae</taxon>
        <taxon>Agaricales</taxon>
        <taxon>Marasmiineae</taxon>
        <taxon>Omphalotaceae</taxon>
        <taxon>Lentinula</taxon>
    </lineage>
</organism>
<dbReference type="PANTHER" id="PTHR48049">
    <property type="entry name" value="GLYCOSYLTRANSFERASE"/>
    <property type="match status" value="1"/>
</dbReference>